<dbReference type="NCBIfam" id="NF033105">
    <property type="entry name" value="bla_subclass_B3"/>
    <property type="match status" value="1"/>
</dbReference>
<sequence>MQGRWATGVVSLALLVQAAGAASIDCTQCEKWNRDQAPFQIFGNTYFVGTHGLSSVLITTPGGHVLIDGALPQSAPLIARHVEQLGFKMSDVKVILNSHVHYDHAGGIAELQKLSGAKVIASDKAVNALRTGKLDPSDPQVGYPIHYPGAENVEALGSRESIEVGGVRFNVIHTPGHTPGGTSWRWQACEAARCLNIVYGDSLTAVSDDSFKFSGDPRYPNAAADLTASIAAITATPCDILIAAHPERTGLWSVFDEQGKGDRARLIDPSACKRSAAEAKQYLDQRLEKERQSARSPNKSS</sequence>
<dbReference type="Pfam" id="PF00753">
    <property type="entry name" value="Lactamase_B"/>
    <property type="match status" value="1"/>
</dbReference>
<reference evidence="3 4" key="1">
    <citation type="journal article" date="2021" name="Int. J. Syst. Evol. Microbiol.">
        <title>Steroidobacter gossypii sp. nov., isolated from soil of cotton cropping field.</title>
        <authorList>
            <person name="Huang R."/>
            <person name="Yang S."/>
            <person name="Zhen C."/>
            <person name="Liu W."/>
        </authorList>
    </citation>
    <scope>NUCLEOTIDE SEQUENCE [LARGE SCALE GENOMIC DNA]</scope>
    <source>
        <strain evidence="3 4">S1-65</strain>
    </source>
</reference>
<feature type="domain" description="Metallo-beta-lactamase" evidence="2">
    <location>
        <begin position="52"/>
        <end position="245"/>
    </location>
</feature>
<dbReference type="InterPro" id="IPR050855">
    <property type="entry name" value="NDM-1-like"/>
</dbReference>
<dbReference type="InterPro" id="IPR001279">
    <property type="entry name" value="Metallo-B-lactamas"/>
</dbReference>
<feature type="signal peptide" evidence="1">
    <location>
        <begin position="1"/>
        <end position="21"/>
    </location>
</feature>
<dbReference type="PANTHER" id="PTHR42951">
    <property type="entry name" value="METALLO-BETA-LACTAMASE DOMAIN-CONTAINING"/>
    <property type="match status" value="1"/>
</dbReference>
<dbReference type="PANTHER" id="PTHR42951:SF17">
    <property type="entry name" value="METALLO-BETA-LACTAMASE DOMAIN-CONTAINING PROTEIN"/>
    <property type="match status" value="1"/>
</dbReference>
<evidence type="ECO:0000259" key="2">
    <source>
        <dbReference type="SMART" id="SM00849"/>
    </source>
</evidence>
<gene>
    <name evidence="3" type="primary">bla</name>
    <name evidence="3" type="ORF">JM946_15075</name>
</gene>
<dbReference type="Proteomes" id="UP000661077">
    <property type="component" value="Unassembled WGS sequence"/>
</dbReference>
<name>A0ABS1WYK0_9GAMM</name>
<accession>A0ABS1WYK0</accession>
<dbReference type="InterPro" id="IPR036866">
    <property type="entry name" value="RibonucZ/Hydroxyglut_hydro"/>
</dbReference>
<keyword evidence="1" id="KW-0732">Signal</keyword>
<evidence type="ECO:0000313" key="3">
    <source>
        <dbReference type="EMBL" id="MBM0106054.1"/>
    </source>
</evidence>
<dbReference type="EMBL" id="JAEVLS010000003">
    <property type="protein sequence ID" value="MBM0106054.1"/>
    <property type="molecule type" value="Genomic_DNA"/>
</dbReference>
<evidence type="ECO:0000256" key="1">
    <source>
        <dbReference type="SAM" id="SignalP"/>
    </source>
</evidence>
<dbReference type="RefSeq" id="WP_203168124.1">
    <property type="nucleotide sequence ID" value="NZ_JAEVLS010000003.1"/>
</dbReference>
<feature type="chain" id="PRO_5045716530" evidence="1">
    <location>
        <begin position="22"/>
        <end position="301"/>
    </location>
</feature>
<comment type="caution">
    <text evidence="3">The sequence shown here is derived from an EMBL/GenBank/DDBJ whole genome shotgun (WGS) entry which is preliminary data.</text>
</comment>
<dbReference type="SMART" id="SM00849">
    <property type="entry name" value="Lactamase_B"/>
    <property type="match status" value="1"/>
</dbReference>
<keyword evidence="4" id="KW-1185">Reference proteome</keyword>
<dbReference type="Gene3D" id="3.60.15.10">
    <property type="entry name" value="Ribonuclease Z/Hydroxyacylglutathione hydrolase-like"/>
    <property type="match status" value="1"/>
</dbReference>
<protein>
    <submittedName>
        <fullName evidence="3">Subclass B3 metallo-beta-lactamase</fullName>
    </submittedName>
</protein>
<proteinExistence type="predicted"/>
<organism evidence="3 4">
    <name type="scientific">Steroidobacter gossypii</name>
    <dbReference type="NCBI Taxonomy" id="2805490"/>
    <lineage>
        <taxon>Bacteria</taxon>
        <taxon>Pseudomonadati</taxon>
        <taxon>Pseudomonadota</taxon>
        <taxon>Gammaproteobacteria</taxon>
        <taxon>Steroidobacterales</taxon>
        <taxon>Steroidobacteraceae</taxon>
        <taxon>Steroidobacter</taxon>
    </lineage>
</organism>
<evidence type="ECO:0000313" key="4">
    <source>
        <dbReference type="Proteomes" id="UP000661077"/>
    </source>
</evidence>
<dbReference type="NCBIfam" id="NF012229">
    <property type="entry name" value="bla_class_B_core"/>
    <property type="match status" value="1"/>
</dbReference>
<dbReference type="SUPFAM" id="SSF56281">
    <property type="entry name" value="Metallo-hydrolase/oxidoreductase"/>
    <property type="match status" value="1"/>
</dbReference>